<dbReference type="STRING" id="686796.SAMN04488104_103132"/>
<feature type="transmembrane region" description="Helical" evidence="7">
    <location>
        <begin position="403"/>
        <end position="436"/>
    </location>
</feature>
<feature type="transmembrane region" description="Helical" evidence="7">
    <location>
        <begin position="533"/>
        <end position="551"/>
    </location>
</feature>
<feature type="transmembrane region" description="Helical" evidence="7">
    <location>
        <begin position="136"/>
        <end position="161"/>
    </location>
</feature>
<dbReference type="OrthoDB" id="9765532at2"/>
<feature type="transmembrane region" description="Helical" evidence="7">
    <location>
        <begin position="486"/>
        <end position="503"/>
    </location>
</feature>
<dbReference type="EMBL" id="FNAC01000031">
    <property type="protein sequence ID" value="SDD46456.1"/>
    <property type="molecule type" value="Genomic_DNA"/>
</dbReference>
<keyword evidence="4" id="KW-0677">Repeat</keyword>
<feature type="transmembrane region" description="Helical" evidence="7">
    <location>
        <begin position="182"/>
        <end position="201"/>
    </location>
</feature>
<dbReference type="Proteomes" id="UP000199060">
    <property type="component" value="Unassembled WGS sequence"/>
</dbReference>
<dbReference type="PANTHER" id="PTHR43652">
    <property type="entry name" value="BASIC AMINO ACID ANTIPORTER YFCC-RELATED"/>
    <property type="match status" value="1"/>
</dbReference>
<evidence type="ECO:0000256" key="6">
    <source>
        <dbReference type="ARBA" id="ARBA00023136"/>
    </source>
</evidence>
<dbReference type="AlphaFoldDB" id="A0A1G6V0G9"/>
<feature type="transmembrane region" description="Helical" evidence="7">
    <location>
        <begin position="571"/>
        <end position="591"/>
    </location>
</feature>
<evidence type="ECO:0000256" key="4">
    <source>
        <dbReference type="ARBA" id="ARBA00022737"/>
    </source>
</evidence>
<dbReference type="InterPro" id="IPR004680">
    <property type="entry name" value="Cit_transptr-like_dom"/>
</dbReference>
<keyword evidence="10" id="KW-1185">Reference proteome</keyword>
<dbReference type="Pfam" id="PF03600">
    <property type="entry name" value="CitMHS"/>
    <property type="match status" value="1"/>
</dbReference>
<keyword evidence="2" id="KW-0813">Transport</keyword>
<keyword evidence="6 7" id="KW-0472">Membrane</keyword>
<feature type="domain" description="RCK C-terminal" evidence="8">
    <location>
        <begin position="300"/>
        <end position="385"/>
    </location>
</feature>
<evidence type="ECO:0000256" key="2">
    <source>
        <dbReference type="ARBA" id="ARBA00022448"/>
    </source>
</evidence>
<name>A0A1G6V0G9_9BACT</name>
<dbReference type="GO" id="GO:0006813">
    <property type="term" value="P:potassium ion transport"/>
    <property type="evidence" value="ECO:0007669"/>
    <property type="project" value="InterPro"/>
</dbReference>
<dbReference type="InterPro" id="IPR051679">
    <property type="entry name" value="DASS-Related_Transporters"/>
</dbReference>
<evidence type="ECO:0000313" key="9">
    <source>
        <dbReference type="EMBL" id="SDD46456.1"/>
    </source>
</evidence>
<dbReference type="InterPro" id="IPR006037">
    <property type="entry name" value="RCK_C"/>
</dbReference>
<gene>
    <name evidence="9" type="ORF">SAMN04488104_103132</name>
</gene>
<evidence type="ECO:0000256" key="3">
    <source>
        <dbReference type="ARBA" id="ARBA00022692"/>
    </source>
</evidence>
<reference evidence="10" key="1">
    <citation type="submission" date="2016-10" db="EMBL/GenBank/DDBJ databases">
        <authorList>
            <person name="Varghese N."/>
            <person name="Submissions S."/>
        </authorList>
    </citation>
    <scope>NUCLEOTIDE SEQUENCE [LARGE SCALE GENOMIC DNA]</scope>
    <source>
        <strain evidence="10">DSM 23095</strain>
    </source>
</reference>
<feature type="transmembrane region" description="Helical" evidence="7">
    <location>
        <begin position="6"/>
        <end position="21"/>
    </location>
</feature>
<keyword evidence="3 7" id="KW-0812">Transmembrane</keyword>
<evidence type="ECO:0000256" key="5">
    <source>
        <dbReference type="ARBA" id="ARBA00022989"/>
    </source>
</evidence>
<evidence type="ECO:0000256" key="7">
    <source>
        <dbReference type="SAM" id="Phobius"/>
    </source>
</evidence>
<comment type="subcellular location">
    <subcellularLocation>
        <location evidence="1">Membrane</location>
        <topology evidence="1">Multi-pass membrane protein</topology>
    </subcellularLocation>
</comment>
<evidence type="ECO:0000259" key="8">
    <source>
        <dbReference type="PROSITE" id="PS51202"/>
    </source>
</evidence>
<dbReference type="GO" id="GO:0008324">
    <property type="term" value="F:monoatomic cation transmembrane transporter activity"/>
    <property type="evidence" value="ECO:0007669"/>
    <property type="project" value="InterPro"/>
</dbReference>
<proteinExistence type="predicted"/>
<accession>A0A1G6V0G9</accession>
<organism evidence="9 10">
    <name type="scientific">Algoriphagus faecimaris</name>
    <dbReference type="NCBI Taxonomy" id="686796"/>
    <lineage>
        <taxon>Bacteria</taxon>
        <taxon>Pseudomonadati</taxon>
        <taxon>Bacteroidota</taxon>
        <taxon>Cytophagia</taxon>
        <taxon>Cytophagales</taxon>
        <taxon>Cyclobacteriaceae</taxon>
        <taxon>Algoriphagus</taxon>
    </lineage>
</organism>
<feature type="transmembrane region" description="Helical" evidence="7">
    <location>
        <begin position="91"/>
        <end position="109"/>
    </location>
</feature>
<dbReference type="Pfam" id="PF02080">
    <property type="entry name" value="TrkA_C"/>
    <property type="match status" value="1"/>
</dbReference>
<dbReference type="InterPro" id="IPR036721">
    <property type="entry name" value="RCK_C_sf"/>
</dbReference>
<feature type="transmembrane region" description="Helical" evidence="7">
    <location>
        <begin position="52"/>
        <end position="71"/>
    </location>
</feature>
<feature type="transmembrane region" description="Helical" evidence="7">
    <location>
        <begin position="28"/>
        <end position="46"/>
    </location>
</feature>
<dbReference type="PANTHER" id="PTHR43652:SF2">
    <property type="entry name" value="BASIC AMINO ACID ANTIPORTER YFCC-RELATED"/>
    <property type="match status" value="1"/>
</dbReference>
<dbReference type="SUPFAM" id="SSF116726">
    <property type="entry name" value="TrkA C-terminal domain-like"/>
    <property type="match status" value="2"/>
</dbReference>
<keyword evidence="5 7" id="KW-1133">Transmembrane helix</keyword>
<sequence>MTFEIGLVFSIIGVSMLLFFSERFSIDTVSILIMVTLIITGILDLKEGFAGFSNYATITIAAMFVVSSAILKTGLLDKFISIMTKQADKGYFALTLSLMLIAGILSAFINDTAVVALLMPAVIQLGKKKDIPPSRLLIPLSFGALMGGVCTLLGTSTNMLVSGIAEREGLPEFGIFEMSKGGLVFFAVGIVYILLIGKWLIPNRKAKEGISDSSNLGKYLSEISIDEDYEQLNEPVFKQKVFNSLGVEAIQIIRSSGQKIKVYPNTSVQEGDVIRITCEKSVIEKLDSTEGISIKSELEWSHENLTDEEENIYEAMVTPQSNLINRKINSINFRNLHPGVVVIGIRHRSGLMDTLTKKAQLNPGDILLLRASEESIYSIDQSKNLLLLSASESQSTHTFQSVLTVLILIGIIGLSALSILPIALSAVAGAVVLILFKSLEPKEAYEAIDWKVIFMLAGVLSMGAALEKTGGATYLGALITDNLEEYGPRAVLGGVFGLTFLLTNIMSNNATAAILAPIAISIAENIGVESRPFLMAVTFAASLSFMTPMGYQTNTMIYNPGNYKFKDYLIVGTPLNIIFWILAIWLIPILYPF</sequence>
<evidence type="ECO:0000256" key="1">
    <source>
        <dbReference type="ARBA" id="ARBA00004141"/>
    </source>
</evidence>
<dbReference type="Gene3D" id="3.30.70.1450">
    <property type="entry name" value="Regulator of K+ conductance, C-terminal domain"/>
    <property type="match status" value="1"/>
</dbReference>
<dbReference type="PROSITE" id="PS51202">
    <property type="entry name" value="RCK_C"/>
    <property type="match status" value="1"/>
</dbReference>
<evidence type="ECO:0000313" key="10">
    <source>
        <dbReference type="Proteomes" id="UP000199060"/>
    </source>
</evidence>
<protein>
    <submittedName>
        <fullName evidence="9">TrkA-C domain-containing protein</fullName>
    </submittedName>
</protein>
<dbReference type="GO" id="GO:0005886">
    <property type="term" value="C:plasma membrane"/>
    <property type="evidence" value="ECO:0007669"/>
    <property type="project" value="TreeGrafter"/>
</dbReference>